<comment type="similarity">
    <text evidence="3">Belongs to the SmpB family.</text>
</comment>
<dbReference type="CDD" id="cd09294">
    <property type="entry name" value="SmpB"/>
    <property type="match status" value="1"/>
</dbReference>
<dbReference type="PANTHER" id="PTHR30308">
    <property type="entry name" value="TMRNA-BINDING COMPONENT OF TRANS-TRANSLATION TAGGING COMPLEX"/>
    <property type="match status" value="1"/>
</dbReference>
<comment type="caution">
    <text evidence="5">The sequence shown here is derived from an EMBL/GenBank/DDBJ whole genome shotgun (WGS) entry which is preliminary data.</text>
</comment>
<evidence type="ECO:0000256" key="2">
    <source>
        <dbReference type="ARBA" id="ARBA00022884"/>
    </source>
</evidence>
<evidence type="ECO:0000313" key="6">
    <source>
        <dbReference type="Proteomes" id="UP000318995"/>
    </source>
</evidence>
<dbReference type="PROSITE" id="PS01317">
    <property type="entry name" value="SSRP"/>
    <property type="match status" value="1"/>
</dbReference>
<dbReference type="NCBIfam" id="TIGR00086">
    <property type="entry name" value="smpB"/>
    <property type="match status" value="1"/>
</dbReference>
<dbReference type="GO" id="GO:0070930">
    <property type="term" value="P:trans-translation-dependent protein tagging"/>
    <property type="evidence" value="ECO:0007669"/>
    <property type="project" value="TreeGrafter"/>
</dbReference>
<proteinExistence type="inferred from homology"/>
<evidence type="ECO:0000256" key="1">
    <source>
        <dbReference type="ARBA" id="ARBA00022490"/>
    </source>
</evidence>
<dbReference type="PANTHER" id="PTHR30308:SF2">
    <property type="entry name" value="SSRA-BINDING PROTEIN"/>
    <property type="match status" value="1"/>
</dbReference>
<comment type="subcellular location">
    <subcellularLocation>
        <location evidence="3">Cytoplasm</location>
    </subcellularLocation>
    <text evidence="3">The tmRNA-SmpB complex associates with stalled 70S ribosomes.</text>
</comment>
<dbReference type="RefSeq" id="WP_146573328.1">
    <property type="nucleotide sequence ID" value="NZ_SJPH01000003.1"/>
</dbReference>
<dbReference type="SUPFAM" id="SSF74982">
    <property type="entry name" value="Small protein B (SmpB)"/>
    <property type="match status" value="1"/>
</dbReference>
<dbReference type="HAMAP" id="MF_00023">
    <property type="entry name" value="SmpB"/>
    <property type="match status" value="1"/>
</dbReference>
<keyword evidence="1 3" id="KW-0963">Cytoplasm</keyword>
<dbReference type="InterPro" id="IPR020081">
    <property type="entry name" value="SsrA-bd_prot_CS"/>
</dbReference>
<reference evidence="5 6" key="1">
    <citation type="submission" date="2019-02" db="EMBL/GenBank/DDBJ databases">
        <title>Deep-cultivation of Planctomycetes and their phenomic and genomic characterization uncovers novel biology.</title>
        <authorList>
            <person name="Wiegand S."/>
            <person name="Jogler M."/>
            <person name="Boedeker C."/>
            <person name="Pinto D."/>
            <person name="Vollmers J."/>
            <person name="Rivas-Marin E."/>
            <person name="Kohn T."/>
            <person name="Peeters S.H."/>
            <person name="Heuer A."/>
            <person name="Rast P."/>
            <person name="Oberbeckmann S."/>
            <person name="Bunk B."/>
            <person name="Jeske O."/>
            <person name="Meyerdierks A."/>
            <person name="Storesund J.E."/>
            <person name="Kallscheuer N."/>
            <person name="Luecker S."/>
            <person name="Lage O.M."/>
            <person name="Pohl T."/>
            <person name="Merkel B.J."/>
            <person name="Hornburger P."/>
            <person name="Mueller R.-W."/>
            <person name="Bruemmer F."/>
            <person name="Labrenz M."/>
            <person name="Spormann A.M."/>
            <person name="Op Den Camp H."/>
            <person name="Overmann J."/>
            <person name="Amann R."/>
            <person name="Jetten M.S.M."/>
            <person name="Mascher T."/>
            <person name="Medema M.H."/>
            <person name="Devos D.P."/>
            <person name="Kaster A.-K."/>
            <person name="Ovreas L."/>
            <person name="Rohde M."/>
            <person name="Galperin M.Y."/>
            <person name="Jogler C."/>
        </authorList>
    </citation>
    <scope>NUCLEOTIDE SEQUENCE [LARGE SCALE GENOMIC DNA]</scope>
    <source>
        <strain evidence="5 6">Pla111</strain>
    </source>
</reference>
<dbReference type="GO" id="GO:0070929">
    <property type="term" value="P:trans-translation"/>
    <property type="evidence" value="ECO:0007669"/>
    <property type="project" value="UniProtKB-UniRule"/>
</dbReference>
<name>A0A5C5W8X6_9BACT</name>
<organism evidence="5 6">
    <name type="scientific">Botrimarina hoheduenensis</name>
    <dbReference type="NCBI Taxonomy" id="2528000"/>
    <lineage>
        <taxon>Bacteria</taxon>
        <taxon>Pseudomonadati</taxon>
        <taxon>Planctomycetota</taxon>
        <taxon>Planctomycetia</taxon>
        <taxon>Pirellulales</taxon>
        <taxon>Lacipirellulaceae</taxon>
        <taxon>Botrimarina</taxon>
    </lineage>
</organism>
<gene>
    <name evidence="3 5" type="primary">smpB</name>
    <name evidence="5" type="ORF">Pla111_17460</name>
</gene>
<dbReference type="NCBIfam" id="NF003843">
    <property type="entry name" value="PRK05422.1"/>
    <property type="match status" value="1"/>
</dbReference>
<dbReference type="Proteomes" id="UP000318995">
    <property type="component" value="Unassembled WGS sequence"/>
</dbReference>
<comment type="function">
    <text evidence="3">Required for rescue of stalled ribosomes mediated by trans-translation. Binds to transfer-messenger RNA (tmRNA), required for stable association of tmRNA with ribosomes. tmRNA and SmpB together mimic tRNA shape, replacing the anticodon stem-loop with SmpB. tmRNA is encoded by the ssrA gene; the 2 termini fold to resemble tRNA(Ala) and it encodes a 'tag peptide', a short internal open reading frame. During trans-translation Ala-aminoacylated tmRNA acts like a tRNA, entering the A-site of stalled ribosomes, displacing the stalled mRNA. The ribosome then switches to translate the ORF on the tmRNA; the nascent peptide is terminated with the 'tag peptide' encoded by the tmRNA and targeted for degradation. The ribosome is freed to recommence translation, which seems to be the essential function of trans-translation.</text>
</comment>
<dbReference type="InterPro" id="IPR023620">
    <property type="entry name" value="SmpB"/>
</dbReference>
<accession>A0A5C5W8X6</accession>
<keyword evidence="2 3" id="KW-0694">RNA-binding</keyword>
<dbReference type="Pfam" id="PF01668">
    <property type="entry name" value="SmpB"/>
    <property type="match status" value="1"/>
</dbReference>
<evidence type="ECO:0000256" key="4">
    <source>
        <dbReference type="SAM" id="MobiDB-lite"/>
    </source>
</evidence>
<evidence type="ECO:0000256" key="3">
    <source>
        <dbReference type="HAMAP-Rule" id="MF_00023"/>
    </source>
</evidence>
<dbReference type="Gene3D" id="2.40.280.10">
    <property type="match status" value="1"/>
</dbReference>
<evidence type="ECO:0000313" key="5">
    <source>
        <dbReference type="EMBL" id="TWT46645.1"/>
    </source>
</evidence>
<protein>
    <recommendedName>
        <fullName evidence="3">SsrA-binding protein</fullName>
    </recommendedName>
    <alternativeName>
        <fullName evidence="3">Small protein B</fullName>
    </alternativeName>
</protein>
<dbReference type="AlphaFoldDB" id="A0A5C5W8X6"/>
<sequence length="172" mass="19843">MLLTAGRAVATGKKEKKPAKGDNPNERTIATNRKARHEYEVLESIECGIVLLGSEVKSLRNGGLSLDEAYGRMQQGEVWLVGANIEEYRNAVHEQHEAKRHRKLLMHRREIQRFAARAYEKNLTLVPLKMYFKEGRAKVLLGLCRGKKLYDKRESLKKQVMQRDIDRAMRRG</sequence>
<feature type="region of interest" description="Disordered" evidence="4">
    <location>
        <begin position="1"/>
        <end position="27"/>
    </location>
</feature>
<dbReference type="EMBL" id="SJPH01000003">
    <property type="protein sequence ID" value="TWT46645.1"/>
    <property type="molecule type" value="Genomic_DNA"/>
</dbReference>
<keyword evidence="6" id="KW-1185">Reference proteome</keyword>
<dbReference type="InterPro" id="IPR000037">
    <property type="entry name" value="SsrA-bd_prot"/>
</dbReference>
<dbReference type="OrthoDB" id="9805462at2"/>
<dbReference type="GO" id="GO:0005829">
    <property type="term" value="C:cytosol"/>
    <property type="evidence" value="ECO:0007669"/>
    <property type="project" value="TreeGrafter"/>
</dbReference>
<dbReference type="GO" id="GO:0003723">
    <property type="term" value="F:RNA binding"/>
    <property type="evidence" value="ECO:0007669"/>
    <property type="project" value="UniProtKB-UniRule"/>
</dbReference>